<proteinExistence type="predicted"/>
<organism evidence="3 4">
    <name type="scientific">Heterocephalus glaber</name>
    <name type="common">Naked mole rat</name>
    <dbReference type="NCBI Taxonomy" id="10181"/>
    <lineage>
        <taxon>Eukaryota</taxon>
        <taxon>Metazoa</taxon>
        <taxon>Chordata</taxon>
        <taxon>Craniata</taxon>
        <taxon>Vertebrata</taxon>
        <taxon>Euteleostomi</taxon>
        <taxon>Mammalia</taxon>
        <taxon>Eutheria</taxon>
        <taxon>Euarchontoglires</taxon>
        <taxon>Glires</taxon>
        <taxon>Rodentia</taxon>
        <taxon>Hystricomorpha</taxon>
        <taxon>Bathyergidae</taxon>
        <taxon>Heterocephalus</taxon>
    </lineage>
</organism>
<feature type="compositionally biased region" description="Basic and acidic residues" evidence="1">
    <location>
        <begin position="130"/>
        <end position="150"/>
    </location>
</feature>
<evidence type="ECO:0000313" key="4">
    <source>
        <dbReference type="Proteomes" id="UP000006813"/>
    </source>
</evidence>
<feature type="region of interest" description="Disordered" evidence="1">
    <location>
        <begin position="130"/>
        <end position="156"/>
    </location>
</feature>
<reference evidence="3 4" key="1">
    <citation type="journal article" date="2011" name="Nature">
        <title>Genome sequencing reveals insights into physiology and longevity of the naked mole rat.</title>
        <authorList>
            <person name="Kim E.B."/>
            <person name="Fang X."/>
            <person name="Fushan A.A."/>
            <person name="Huang Z."/>
            <person name="Lobanov A.V."/>
            <person name="Han L."/>
            <person name="Marino S.M."/>
            <person name="Sun X."/>
            <person name="Turanov A.A."/>
            <person name="Yang P."/>
            <person name="Yim S.H."/>
            <person name="Zhao X."/>
            <person name="Kasaikina M.V."/>
            <person name="Stoletzki N."/>
            <person name="Peng C."/>
            <person name="Polak P."/>
            <person name="Xiong Z."/>
            <person name="Kiezun A."/>
            <person name="Zhu Y."/>
            <person name="Chen Y."/>
            <person name="Kryukov G.V."/>
            <person name="Zhang Q."/>
            <person name="Peshkin L."/>
            <person name="Yang L."/>
            <person name="Bronson R.T."/>
            <person name="Buffenstein R."/>
            <person name="Wang B."/>
            <person name="Han C."/>
            <person name="Li Q."/>
            <person name="Chen L."/>
            <person name="Zhao W."/>
            <person name="Sunyaev S.R."/>
            <person name="Park T.J."/>
            <person name="Zhang G."/>
            <person name="Wang J."/>
            <person name="Gladyshev V.N."/>
        </authorList>
    </citation>
    <scope>NUCLEOTIDE SEQUENCE [LARGE SCALE GENOMIC DNA]</scope>
</reference>
<sequence>MVPYGPENPGPAPRGAAPRGVRRVLSLGLRALFLSSLPGDCKAEPDEGGEVPGGPQAPPCARTFAVEFGAERTRATCDLRPRSTAQTRERMQLPSRAQEPSHSKAPSGLGVGVGWGASLELPDTVRKLLEREERGKLRPEPGPESGERRTGLKLPPRLSAAPAFGAFCGERGDTRLEAALETPRAFPGARIDN</sequence>
<keyword evidence="2" id="KW-0732">Signal</keyword>
<evidence type="ECO:0000313" key="3">
    <source>
        <dbReference type="EMBL" id="EHB17505.1"/>
    </source>
</evidence>
<dbReference type="InParanoid" id="G5C7J4"/>
<feature type="compositionally biased region" description="Basic and acidic residues" evidence="1">
    <location>
        <begin position="72"/>
        <end position="91"/>
    </location>
</feature>
<feature type="region of interest" description="Disordered" evidence="1">
    <location>
        <begin position="38"/>
        <end position="60"/>
    </location>
</feature>
<feature type="chain" id="PRO_5003475198" evidence="2">
    <location>
        <begin position="44"/>
        <end position="193"/>
    </location>
</feature>
<gene>
    <name evidence="3" type="ORF">GW7_13182</name>
</gene>
<protein>
    <submittedName>
        <fullName evidence="3">Uncharacterized protein</fullName>
    </submittedName>
</protein>
<dbReference type="EMBL" id="JH173684">
    <property type="protein sequence ID" value="EHB17505.1"/>
    <property type="molecule type" value="Genomic_DNA"/>
</dbReference>
<dbReference type="AlphaFoldDB" id="G5C7J4"/>
<evidence type="ECO:0000256" key="2">
    <source>
        <dbReference type="SAM" id="SignalP"/>
    </source>
</evidence>
<feature type="region of interest" description="Disordered" evidence="1">
    <location>
        <begin position="72"/>
        <end position="110"/>
    </location>
</feature>
<accession>G5C7J4</accession>
<name>G5C7J4_HETGA</name>
<dbReference type="Proteomes" id="UP000006813">
    <property type="component" value="Unassembled WGS sequence"/>
</dbReference>
<evidence type="ECO:0000256" key="1">
    <source>
        <dbReference type="SAM" id="MobiDB-lite"/>
    </source>
</evidence>
<feature type="signal peptide" evidence="2">
    <location>
        <begin position="1"/>
        <end position="43"/>
    </location>
</feature>